<keyword evidence="3" id="KW-1185">Reference proteome</keyword>
<evidence type="ECO:0000259" key="1">
    <source>
        <dbReference type="Pfam" id="PF01370"/>
    </source>
</evidence>
<comment type="caution">
    <text evidence="2">The sequence shown here is derived from an EMBL/GenBank/DDBJ whole genome shotgun (WGS) entry which is preliminary data.</text>
</comment>
<evidence type="ECO:0000313" key="2">
    <source>
        <dbReference type="EMBL" id="PFG18353.1"/>
    </source>
</evidence>
<dbReference type="SUPFAM" id="SSF51735">
    <property type="entry name" value="NAD(P)-binding Rossmann-fold domains"/>
    <property type="match status" value="1"/>
</dbReference>
<feature type="domain" description="NAD-dependent epimerase/dehydratase" evidence="1">
    <location>
        <begin position="8"/>
        <end position="227"/>
    </location>
</feature>
<organism evidence="2 3">
    <name type="scientific">Propionicimonas paludicola</name>
    <dbReference type="NCBI Taxonomy" id="185243"/>
    <lineage>
        <taxon>Bacteria</taxon>
        <taxon>Bacillati</taxon>
        <taxon>Actinomycetota</taxon>
        <taxon>Actinomycetes</taxon>
        <taxon>Propionibacteriales</taxon>
        <taxon>Nocardioidaceae</taxon>
        <taxon>Propionicimonas</taxon>
    </lineage>
</organism>
<dbReference type="InterPro" id="IPR036291">
    <property type="entry name" value="NAD(P)-bd_dom_sf"/>
</dbReference>
<dbReference type="EMBL" id="PDJC01000001">
    <property type="protein sequence ID" value="PFG18353.1"/>
    <property type="molecule type" value="Genomic_DNA"/>
</dbReference>
<proteinExistence type="predicted"/>
<dbReference type="PANTHER" id="PTHR43245:SF13">
    <property type="entry name" value="UDP-D-APIOSE_UDP-D-XYLOSE SYNTHASE 2"/>
    <property type="match status" value="1"/>
</dbReference>
<sequence>MSSPTSSLVIGGGGLLGSAVIAELRSRGQSVRRARVRWTDEREAAADLSDELASMADGGGDLRLWWCAGAGVTATGAEQLAAEFGVFSGFVDQVARLAAHHPARVTLLLASSAGAVYAGSDEPPFTERTSPLPLSDYGRQKLRAEAAARSLVASGVGVAIARIANLYGPGQDLNKPQGLISQLCRSAHLRQPLNIYVSLDTLRDYVHVADAAARCVGLLDAVAAGEPTFVTKIICSGHSVSVGALLGEANRIYRRRVPVILAASPLGRQQARDLRLRSVVLPELDRVAARPIAAGIAEVRRAVETSALAARGFQAG</sequence>
<dbReference type="Proteomes" id="UP000226079">
    <property type="component" value="Unassembled WGS sequence"/>
</dbReference>
<name>A0A2A9CVB6_9ACTN</name>
<dbReference type="Gene3D" id="3.40.50.720">
    <property type="entry name" value="NAD(P)-binding Rossmann-like Domain"/>
    <property type="match status" value="1"/>
</dbReference>
<gene>
    <name evidence="2" type="ORF">ATK74_2938</name>
</gene>
<dbReference type="InterPro" id="IPR001509">
    <property type="entry name" value="Epimerase_deHydtase"/>
</dbReference>
<dbReference type="InterPro" id="IPR050177">
    <property type="entry name" value="Lipid_A_modif_metabolic_enz"/>
</dbReference>
<dbReference type="Pfam" id="PF01370">
    <property type="entry name" value="Epimerase"/>
    <property type="match status" value="1"/>
</dbReference>
<protein>
    <submittedName>
        <fullName evidence="2">UDP-glucose 4-epimerase</fullName>
    </submittedName>
</protein>
<dbReference type="RefSeq" id="WP_098461717.1">
    <property type="nucleotide sequence ID" value="NZ_PDJC01000001.1"/>
</dbReference>
<reference evidence="2 3" key="1">
    <citation type="submission" date="2017-10" db="EMBL/GenBank/DDBJ databases">
        <title>Sequencing the genomes of 1000 actinobacteria strains.</title>
        <authorList>
            <person name="Klenk H.-P."/>
        </authorList>
    </citation>
    <scope>NUCLEOTIDE SEQUENCE [LARGE SCALE GENOMIC DNA]</scope>
    <source>
        <strain evidence="2 3">DSM 15597</strain>
    </source>
</reference>
<accession>A0A2A9CVB6</accession>
<dbReference type="OrthoDB" id="7770745at2"/>
<dbReference type="PANTHER" id="PTHR43245">
    <property type="entry name" value="BIFUNCTIONAL POLYMYXIN RESISTANCE PROTEIN ARNA"/>
    <property type="match status" value="1"/>
</dbReference>
<evidence type="ECO:0000313" key="3">
    <source>
        <dbReference type="Proteomes" id="UP000226079"/>
    </source>
</evidence>
<dbReference type="AlphaFoldDB" id="A0A2A9CVB6"/>